<protein>
    <submittedName>
        <fullName evidence="1">Uncharacterized protein</fullName>
    </submittedName>
</protein>
<dbReference type="EMBL" id="CM056743">
    <property type="protein sequence ID" value="KAJ8673822.1"/>
    <property type="molecule type" value="Genomic_DNA"/>
</dbReference>
<proteinExistence type="predicted"/>
<sequence>MDSTRTFRQLEIKPSDDSRVNSQQVNSEQVNSEQVDNEQVNSSSPCQMRILDRYPRFLDYDGELICREYDELYPACSQFENNLQRYTPRVIKYCEAFNADKLEKVSILVQEDDLKAIILLSEIIPLSKPGGGVDSDFTLVMNGGAEKPSKQPFMKCNLNDGFGANYRINVDGTDILVGQSPSRAVELLLKAHYVFNIAFCAELQYFYNFLTNFFMEIDKPKGNNSFLNLSILNTQV</sequence>
<evidence type="ECO:0000313" key="2">
    <source>
        <dbReference type="Proteomes" id="UP001239111"/>
    </source>
</evidence>
<dbReference type="Proteomes" id="UP001239111">
    <property type="component" value="Chromosome 3"/>
</dbReference>
<comment type="caution">
    <text evidence="1">The sequence shown here is derived from an EMBL/GenBank/DDBJ whole genome shotgun (WGS) entry which is preliminary data.</text>
</comment>
<keyword evidence="2" id="KW-1185">Reference proteome</keyword>
<reference evidence="1" key="1">
    <citation type="submission" date="2023-04" db="EMBL/GenBank/DDBJ databases">
        <title>A chromosome-level genome assembly of the parasitoid wasp Eretmocerus hayati.</title>
        <authorList>
            <person name="Zhong Y."/>
            <person name="Liu S."/>
            <person name="Liu Y."/>
        </authorList>
    </citation>
    <scope>NUCLEOTIDE SEQUENCE</scope>
    <source>
        <strain evidence="1">ZJU_SS_LIU_2023</strain>
    </source>
</reference>
<gene>
    <name evidence="1" type="ORF">QAD02_005084</name>
</gene>
<evidence type="ECO:0000313" key="1">
    <source>
        <dbReference type="EMBL" id="KAJ8673822.1"/>
    </source>
</evidence>
<organism evidence="1 2">
    <name type="scientific">Eretmocerus hayati</name>
    <dbReference type="NCBI Taxonomy" id="131215"/>
    <lineage>
        <taxon>Eukaryota</taxon>
        <taxon>Metazoa</taxon>
        <taxon>Ecdysozoa</taxon>
        <taxon>Arthropoda</taxon>
        <taxon>Hexapoda</taxon>
        <taxon>Insecta</taxon>
        <taxon>Pterygota</taxon>
        <taxon>Neoptera</taxon>
        <taxon>Endopterygota</taxon>
        <taxon>Hymenoptera</taxon>
        <taxon>Apocrita</taxon>
        <taxon>Proctotrupomorpha</taxon>
        <taxon>Chalcidoidea</taxon>
        <taxon>Aphelinidae</taxon>
        <taxon>Aphelininae</taxon>
        <taxon>Eretmocerus</taxon>
    </lineage>
</organism>
<name>A0ACC2NRU6_9HYME</name>
<accession>A0ACC2NRU6</accession>